<dbReference type="Proteomes" id="UP000289792">
    <property type="component" value="Unassembled WGS sequence"/>
</dbReference>
<accession>A0A4Q0XN75</accession>
<sequence>MMEWFSDLELFAKFYWVIALIGSLVFLFIVIMTLMGFDGGEDFDDVDTSIDTDTGIEFQFISLKNLIGFFTIFGWTGIACIGEGFSKPITVLISVIAGLIMMTIMAAMFHYMKKLTDSGTLDYKNAIGAIGEVYLTIGENRSRMGKVSVRVQGTLRELEALSDSFTELKSGTIIKVVDVTSNGILIVDQTIKPIEPFKPKTYEIPADTRDV</sequence>
<dbReference type="InterPro" id="IPR012340">
    <property type="entry name" value="NA-bd_OB-fold"/>
</dbReference>
<evidence type="ECO:0008006" key="4">
    <source>
        <dbReference type="Google" id="ProtNLM"/>
    </source>
</evidence>
<keyword evidence="1" id="KW-0812">Transmembrane</keyword>
<evidence type="ECO:0000313" key="3">
    <source>
        <dbReference type="Proteomes" id="UP000289792"/>
    </source>
</evidence>
<reference evidence="2 3" key="1">
    <citation type="submission" date="2019-01" db="EMBL/GenBank/DDBJ databases">
        <title>Genome sequence of the Antarctic species Gelidibacter gilvus ACAM 158(T).</title>
        <authorList>
            <person name="Bowman J.P."/>
        </authorList>
    </citation>
    <scope>NUCLEOTIDE SEQUENCE [LARGE SCALE GENOMIC DNA]</scope>
    <source>
        <strain evidence="2 3">IC158</strain>
    </source>
</reference>
<organism evidence="2 3">
    <name type="scientific">Gelidibacter gilvus</name>
    <dbReference type="NCBI Taxonomy" id="59602"/>
    <lineage>
        <taxon>Bacteria</taxon>
        <taxon>Pseudomonadati</taxon>
        <taxon>Bacteroidota</taxon>
        <taxon>Flavobacteriia</taxon>
        <taxon>Flavobacteriales</taxon>
        <taxon>Flavobacteriaceae</taxon>
        <taxon>Gelidibacter</taxon>
    </lineage>
</organism>
<dbReference type="AlphaFoldDB" id="A0A4Q0XN75"/>
<feature type="transmembrane region" description="Helical" evidence="1">
    <location>
        <begin position="66"/>
        <end position="85"/>
    </location>
</feature>
<feature type="transmembrane region" description="Helical" evidence="1">
    <location>
        <begin position="91"/>
        <end position="111"/>
    </location>
</feature>
<comment type="caution">
    <text evidence="2">The sequence shown here is derived from an EMBL/GenBank/DDBJ whole genome shotgun (WGS) entry which is preliminary data.</text>
</comment>
<dbReference type="Gene3D" id="2.40.50.140">
    <property type="entry name" value="Nucleic acid-binding proteins"/>
    <property type="match status" value="1"/>
</dbReference>
<dbReference type="EMBL" id="SDDZ01000001">
    <property type="protein sequence ID" value="RXJ52721.1"/>
    <property type="molecule type" value="Genomic_DNA"/>
</dbReference>
<proteinExistence type="predicted"/>
<name>A0A4Q0XN75_9FLAO</name>
<evidence type="ECO:0000256" key="1">
    <source>
        <dbReference type="SAM" id="Phobius"/>
    </source>
</evidence>
<keyword evidence="1" id="KW-1133">Transmembrane helix</keyword>
<evidence type="ECO:0000313" key="2">
    <source>
        <dbReference type="EMBL" id="RXJ52721.1"/>
    </source>
</evidence>
<feature type="transmembrane region" description="Helical" evidence="1">
    <location>
        <begin position="14"/>
        <end position="37"/>
    </location>
</feature>
<protein>
    <recommendedName>
        <fullName evidence="4">NfeD-like C-terminal domain-containing protein</fullName>
    </recommendedName>
</protein>
<gene>
    <name evidence="2" type="ORF">ESZ48_03235</name>
</gene>
<keyword evidence="3" id="KW-1185">Reference proteome</keyword>
<keyword evidence="1" id="KW-0472">Membrane</keyword>
<dbReference type="RefSeq" id="WP_129015855.1">
    <property type="nucleotide sequence ID" value="NZ_SDDZ01000001.1"/>
</dbReference>
<dbReference type="OrthoDB" id="662536at2"/>